<dbReference type="InterPro" id="IPR052929">
    <property type="entry name" value="RNase_H-like_EbsB-rel"/>
</dbReference>
<dbReference type="SUPFAM" id="SSF53098">
    <property type="entry name" value="Ribonuclease H-like"/>
    <property type="match status" value="1"/>
</dbReference>
<dbReference type="EMBL" id="JBBPBM010000989">
    <property type="protein sequence ID" value="KAK8488616.1"/>
    <property type="molecule type" value="Genomic_DNA"/>
</dbReference>
<dbReference type="InterPro" id="IPR012337">
    <property type="entry name" value="RNaseH-like_sf"/>
</dbReference>
<evidence type="ECO:0000313" key="2">
    <source>
        <dbReference type="EMBL" id="KAK8488616.1"/>
    </source>
</evidence>
<name>A0ABR2A6H1_9ROSI</name>
<protein>
    <recommendedName>
        <fullName evidence="1">RNase H type-1 domain-containing protein</fullName>
    </recommendedName>
</protein>
<evidence type="ECO:0000259" key="1">
    <source>
        <dbReference type="Pfam" id="PF13456"/>
    </source>
</evidence>
<accession>A0ABR2A6H1</accession>
<organism evidence="2 3">
    <name type="scientific">Hibiscus sabdariffa</name>
    <name type="common">roselle</name>
    <dbReference type="NCBI Taxonomy" id="183260"/>
    <lineage>
        <taxon>Eukaryota</taxon>
        <taxon>Viridiplantae</taxon>
        <taxon>Streptophyta</taxon>
        <taxon>Embryophyta</taxon>
        <taxon>Tracheophyta</taxon>
        <taxon>Spermatophyta</taxon>
        <taxon>Magnoliopsida</taxon>
        <taxon>eudicotyledons</taxon>
        <taxon>Gunneridae</taxon>
        <taxon>Pentapetalae</taxon>
        <taxon>rosids</taxon>
        <taxon>malvids</taxon>
        <taxon>Malvales</taxon>
        <taxon>Malvaceae</taxon>
        <taxon>Malvoideae</taxon>
        <taxon>Hibiscus</taxon>
    </lineage>
</organism>
<dbReference type="Pfam" id="PF13456">
    <property type="entry name" value="RVT_3"/>
    <property type="match status" value="1"/>
</dbReference>
<dbReference type="InterPro" id="IPR002156">
    <property type="entry name" value="RNaseH_domain"/>
</dbReference>
<dbReference type="PANTHER" id="PTHR47074">
    <property type="entry name" value="BNAC02G40300D PROTEIN"/>
    <property type="match status" value="1"/>
</dbReference>
<dbReference type="InterPro" id="IPR044730">
    <property type="entry name" value="RNase_H-like_dom_plant"/>
</dbReference>
<dbReference type="Proteomes" id="UP001472677">
    <property type="component" value="Unassembled WGS sequence"/>
</dbReference>
<dbReference type="CDD" id="cd06222">
    <property type="entry name" value="RNase_H_like"/>
    <property type="match status" value="1"/>
</dbReference>
<sequence length="130" mass="15017">MAASTFPQLFTRDPEMTEAKACEQAVLLARDLGFRKVIIEGDALNVINKLNNHVEDRPDIGAIVKNIQDVRKQFQNISFVHVSRRCNRVAHTLVKDYGTSTTQMVWIEEVPIYVEEAAEDDRWWVRPLDY</sequence>
<evidence type="ECO:0000313" key="3">
    <source>
        <dbReference type="Proteomes" id="UP001472677"/>
    </source>
</evidence>
<comment type="caution">
    <text evidence="2">The sequence shown here is derived from an EMBL/GenBank/DDBJ whole genome shotgun (WGS) entry which is preliminary data.</text>
</comment>
<keyword evidence="3" id="KW-1185">Reference proteome</keyword>
<gene>
    <name evidence="2" type="ORF">V6N12_047070</name>
</gene>
<reference evidence="2 3" key="1">
    <citation type="journal article" date="2024" name="G3 (Bethesda)">
        <title>Genome assembly of Hibiscus sabdariffa L. provides insights into metabolisms of medicinal natural products.</title>
        <authorList>
            <person name="Kim T."/>
        </authorList>
    </citation>
    <scope>NUCLEOTIDE SEQUENCE [LARGE SCALE GENOMIC DNA]</scope>
    <source>
        <strain evidence="2">TK-2024</strain>
        <tissue evidence="2">Old leaves</tissue>
    </source>
</reference>
<dbReference type="PANTHER" id="PTHR47074:SF61">
    <property type="entry name" value="RNASE H TYPE-1 DOMAIN-CONTAINING PROTEIN"/>
    <property type="match status" value="1"/>
</dbReference>
<dbReference type="InterPro" id="IPR036397">
    <property type="entry name" value="RNaseH_sf"/>
</dbReference>
<feature type="domain" description="RNase H type-1" evidence="1">
    <location>
        <begin position="12"/>
        <end position="95"/>
    </location>
</feature>
<dbReference type="Gene3D" id="3.30.420.10">
    <property type="entry name" value="Ribonuclease H-like superfamily/Ribonuclease H"/>
    <property type="match status" value="1"/>
</dbReference>
<proteinExistence type="predicted"/>